<evidence type="ECO:0000313" key="1">
    <source>
        <dbReference type="EMBL" id="MBX72073.1"/>
    </source>
</evidence>
<organism evidence="1">
    <name type="scientific">Rhizophora mucronata</name>
    <name type="common">Asiatic mangrove</name>
    <dbReference type="NCBI Taxonomy" id="61149"/>
    <lineage>
        <taxon>Eukaryota</taxon>
        <taxon>Viridiplantae</taxon>
        <taxon>Streptophyta</taxon>
        <taxon>Embryophyta</taxon>
        <taxon>Tracheophyta</taxon>
        <taxon>Spermatophyta</taxon>
        <taxon>Magnoliopsida</taxon>
        <taxon>eudicotyledons</taxon>
        <taxon>Gunneridae</taxon>
        <taxon>Pentapetalae</taxon>
        <taxon>rosids</taxon>
        <taxon>fabids</taxon>
        <taxon>Malpighiales</taxon>
        <taxon>Rhizophoraceae</taxon>
        <taxon>Rhizophora</taxon>
    </lineage>
</organism>
<accession>A0A2P2QYM4</accession>
<sequence length="23" mass="2871">MKACKYSKKWQLKLQERISWQTS</sequence>
<protein>
    <submittedName>
        <fullName evidence="1">Uncharacterized protein</fullName>
    </submittedName>
</protein>
<dbReference type="EMBL" id="GGEC01091589">
    <property type="protein sequence ID" value="MBX72073.1"/>
    <property type="molecule type" value="Transcribed_RNA"/>
</dbReference>
<name>A0A2P2QYM4_RHIMU</name>
<dbReference type="AlphaFoldDB" id="A0A2P2QYM4"/>
<reference evidence="1" key="1">
    <citation type="submission" date="2018-02" db="EMBL/GenBank/DDBJ databases">
        <title>Rhizophora mucronata_Transcriptome.</title>
        <authorList>
            <person name="Meera S.P."/>
            <person name="Sreeshan A."/>
            <person name="Augustine A."/>
        </authorList>
    </citation>
    <scope>NUCLEOTIDE SEQUENCE</scope>
    <source>
        <tissue evidence="1">Leaf</tissue>
    </source>
</reference>
<proteinExistence type="predicted"/>